<evidence type="ECO:0000313" key="3">
    <source>
        <dbReference type="EMBL" id="SHG55981.1"/>
    </source>
</evidence>
<proteinExistence type="inferred from homology"/>
<dbReference type="InterPro" id="IPR050190">
    <property type="entry name" value="UPF0213_domain"/>
</dbReference>
<dbReference type="PANTHER" id="PTHR34477:SF1">
    <property type="entry name" value="UPF0213 PROTEIN YHBQ"/>
    <property type="match status" value="1"/>
</dbReference>
<dbReference type="EMBL" id="FQWL01000002">
    <property type="protein sequence ID" value="SHG55981.1"/>
    <property type="molecule type" value="Genomic_DNA"/>
</dbReference>
<dbReference type="STRING" id="570519.SAMN04488116_1764"/>
<dbReference type="CDD" id="cd10456">
    <property type="entry name" value="GIY-YIG_UPF0213"/>
    <property type="match status" value="1"/>
</dbReference>
<dbReference type="SMART" id="SM00465">
    <property type="entry name" value="GIYc"/>
    <property type="match status" value="1"/>
</dbReference>
<dbReference type="AlphaFoldDB" id="A0A1M5KT74"/>
<sequence>MSLRVSRTGFGMYREVNEVKMKIFYVYILKCADQTYYTGVTSNLTNRIKQHTEGKYQNSYTFFRRPIILVYFSEFTCIKTAIEKEKQIKKWSKAKKEALIQENYHLLPNLAKKKFQ</sequence>
<dbReference type="GO" id="GO:0004519">
    <property type="term" value="F:endonuclease activity"/>
    <property type="evidence" value="ECO:0007669"/>
    <property type="project" value="UniProtKB-KW"/>
</dbReference>
<gene>
    <name evidence="3" type="ORF">SAMN04488116_1764</name>
</gene>
<feature type="domain" description="GIY-YIG" evidence="2">
    <location>
        <begin position="22"/>
        <end position="98"/>
    </location>
</feature>
<organism evidence="3 4">
    <name type="scientific">Flagellimonas flava</name>
    <dbReference type="NCBI Taxonomy" id="570519"/>
    <lineage>
        <taxon>Bacteria</taxon>
        <taxon>Pseudomonadati</taxon>
        <taxon>Bacteroidota</taxon>
        <taxon>Flavobacteriia</taxon>
        <taxon>Flavobacteriales</taxon>
        <taxon>Flavobacteriaceae</taxon>
        <taxon>Flagellimonas</taxon>
    </lineage>
</organism>
<keyword evidence="4" id="KW-1185">Reference proteome</keyword>
<dbReference type="Proteomes" id="UP000184532">
    <property type="component" value="Unassembled WGS sequence"/>
</dbReference>
<dbReference type="InterPro" id="IPR035901">
    <property type="entry name" value="GIY-YIG_endonuc_sf"/>
</dbReference>
<protein>
    <submittedName>
        <fullName evidence="3">Putative endonuclease</fullName>
    </submittedName>
</protein>
<keyword evidence="3" id="KW-0378">Hydrolase</keyword>
<dbReference type="SUPFAM" id="SSF82771">
    <property type="entry name" value="GIY-YIG endonuclease"/>
    <property type="match status" value="1"/>
</dbReference>
<comment type="similarity">
    <text evidence="1">Belongs to the UPF0213 family.</text>
</comment>
<evidence type="ECO:0000313" key="4">
    <source>
        <dbReference type="Proteomes" id="UP000184532"/>
    </source>
</evidence>
<keyword evidence="3" id="KW-0540">Nuclease</keyword>
<accession>A0A1M5KT74</accession>
<name>A0A1M5KT74_9FLAO</name>
<keyword evidence="3" id="KW-0255">Endonuclease</keyword>
<evidence type="ECO:0000256" key="1">
    <source>
        <dbReference type="ARBA" id="ARBA00007435"/>
    </source>
</evidence>
<dbReference type="PROSITE" id="PS50164">
    <property type="entry name" value="GIY_YIG"/>
    <property type="match status" value="1"/>
</dbReference>
<dbReference type="InterPro" id="IPR000305">
    <property type="entry name" value="GIY-YIG_endonuc"/>
</dbReference>
<dbReference type="Pfam" id="PF01541">
    <property type="entry name" value="GIY-YIG"/>
    <property type="match status" value="1"/>
</dbReference>
<dbReference type="PANTHER" id="PTHR34477">
    <property type="entry name" value="UPF0213 PROTEIN YHBQ"/>
    <property type="match status" value="1"/>
</dbReference>
<dbReference type="Gene3D" id="3.40.1440.10">
    <property type="entry name" value="GIY-YIG endonuclease"/>
    <property type="match status" value="1"/>
</dbReference>
<evidence type="ECO:0000259" key="2">
    <source>
        <dbReference type="PROSITE" id="PS50164"/>
    </source>
</evidence>
<reference evidence="4" key="1">
    <citation type="submission" date="2016-11" db="EMBL/GenBank/DDBJ databases">
        <authorList>
            <person name="Varghese N."/>
            <person name="Submissions S."/>
        </authorList>
    </citation>
    <scope>NUCLEOTIDE SEQUENCE [LARGE SCALE GENOMIC DNA]</scope>
    <source>
        <strain evidence="4">DSM 22638</strain>
    </source>
</reference>